<proteinExistence type="predicted"/>
<gene>
    <name evidence="1" type="ORF">CathTA2_1002</name>
    <name evidence="2" type="ORF">HUR95_04870</name>
</gene>
<reference evidence="2 4" key="2">
    <citation type="journal article" date="2020" name="Extremophiles">
        <title>Genomic analysis of Caldalkalibacillus thermarum TA2.A1 reveals aerobic alkaliphilic metabolism and evolutionary hallmarks linking alkaliphilic bacteria and plant life.</title>
        <authorList>
            <person name="de Jong S.I."/>
            <person name="van den Broek M.A."/>
            <person name="Merkel A.Y."/>
            <person name="de la Torre Cortes P."/>
            <person name="Kalamorz F."/>
            <person name="Cook G.M."/>
            <person name="van Loosdrecht M.C.M."/>
            <person name="McMillan D.G.G."/>
        </authorList>
    </citation>
    <scope>NUCLEOTIDE SEQUENCE [LARGE SCALE GENOMIC DNA]</scope>
    <source>
        <strain evidence="2 4">TA2.A1</strain>
    </source>
</reference>
<dbReference type="KEGG" id="cthu:HUR95_04870"/>
<protein>
    <submittedName>
        <fullName evidence="1">Uncharacterized protein</fullName>
    </submittedName>
</protein>
<sequence>MYRRKRPFHPERLARWLERIKATLDQCLVTDEEWGYAADGFPDPLP</sequence>
<evidence type="ECO:0000313" key="3">
    <source>
        <dbReference type="Proteomes" id="UP000010716"/>
    </source>
</evidence>
<evidence type="ECO:0000313" key="1">
    <source>
        <dbReference type="EMBL" id="EGL83438.1"/>
    </source>
</evidence>
<reference evidence="2" key="3">
    <citation type="submission" date="2021-08" db="EMBL/GenBank/DDBJ databases">
        <authorList>
            <person name="de Jong S."/>
            <person name="van den Broek M."/>
            <person name="Merkel A."/>
            <person name="de la Torre Cortes P."/>
            <person name="Kalamorz F."/>
            <person name="Cook G."/>
            <person name="van Loosdrecht M."/>
            <person name="McMillan D."/>
        </authorList>
    </citation>
    <scope>NUCLEOTIDE SEQUENCE</scope>
    <source>
        <strain evidence="2">TA2.A1</strain>
    </source>
</reference>
<dbReference type="Proteomes" id="UP000825179">
    <property type="component" value="Chromosome"/>
</dbReference>
<reference evidence="1 3" key="1">
    <citation type="journal article" date="2011" name="J. Bacteriol.">
        <title>Draft genome sequence of the thermoalkaliphilic Caldalkalibacillus thermarum strain TA2.A1.</title>
        <authorList>
            <person name="Kalamorz F."/>
            <person name="Keis S."/>
            <person name="McMillan D.G."/>
            <person name="Olsson K."/>
            <person name="Stanton J.A."/>
            <person name="Stockwell P."/>
            <person name="Black M.A."/>
            <person name="Klingeman D.M."/>
            <person name="Land M.L."/>
            <person name="Han C.S."/>
            <person name="Martin S.L."/>
            <person name="Becher S.A."/>
            <person name="Peddie C.J."/>
            <person name="Morgan H.W."/>
            <person name="Matthies D."/>
            <person name="Preiss L."/>
            <person name="Meier T."/>
            <person name="Brown S.D."/>
            <person name="Cook G.M."/>
        </authorList>
    </citation>
    <scope>NUCLEOTIDE SEQUENCE [LARGE SCALE GENOMIC DNA]</scope>
    <source>
        <strain evidence="1 3">TA2.A1</strain>
    </source>
</reference>
<keyword evidence="4" id="KW-1185">Reference proteome</keyword>
<organism evidence="1 3">
    <name type="scientific">Caldalkalibacillus thermarum (strain TA2.A1)</name>
    <dbReference type="NCBI Taxonomy" id="986075"/>
    <lineage>
        <taxon>Bacteria</taxon>
        <taxon>Bacillati</taxon>
        <taxon>Bacillota</taxon>
        <taxon>Bacilli</taxon>
        <taxon>Bacillales</taxon>
        <taxon>Bacillaceae</taxon>
        <taxon>Caldalkalibacillus</taxon>
    </lineage>
</organism>
<dbReference type="EMBL" id="AFCE01000105">
    <property type="protein sequence ID" value="EGL83438.1"/>
    <property type="molecule type" value="Genomic_DNA"/>
</dbReference>
<dbReference type="EMBL" id="CP082237">
    <property type="protein sequence ID" value="QZT34674.1"/>
    <property type="molecule type" value="Genomic_DNA"/>
</dbReference>
<dbReference type="AlphaFoldDB" id="F5L5D9"/>
<evidence type="ECO:0000313" key="2">
    <source>
        <dbReference type="EMBL" id="QZT34674.1"/>
    </source>
</evidence>
<dbReference type="RefSeq" id="WP_007503702.1">
    <property type="nucleotide sequence ID" value="NZ_AFCE01000105.1"/>
</dbReference>
<name>F5L5D9_CALTT</name>
<evidence type="ECO:0000313" key="4">
    <source>
        <dbReference type="Proteomes" id="UP000825179"/>
    </source>
</evidence>
<dbReference type="Proteomes" id="UP000010716">
    <property type="component" value="Unassembled WGS sequence"/>
</dbReference>
<accession>F5L5D9</accession>